<proteinExistence type="predicted"/>
<keyword evidence="1" id="KW-0732">Signal</keyword>
<evidence type="ECO:0000259" key="6">
    <source>
        <dbReference type="PROSITE" id="PS50835"/>
    </source>
</evidence>
<dbReference type="SMART" id="SM00409">
    <property type="entry name" value="IG"/>
    <property type="match status" value="1"/>
</dbReference>
<dbReference type="Proteomes" id="UP000694404">
    <property type="component" value="Unplaced"/>
</dbReference>
<reference evidence="7" key="2">
    <citation type="submission" date="2025-09" db="UniProtKB">
        <authorList>
            <consortium name="Ensembl"/>
        </authorList>
    </citation>
    <scope>IDENTIFICATION</scope>
</reference>
<feature type="domain" description="Ig-like" evidence="6">
    <location>
        <begin position="34"/>
        <end position="122"/>
    </location>
</feature>
<evidence type="ECO:0000256" key="3">
    <source>
        <dbReference type="ARBA" id="ARBA00023170"/>
    </source>
</evidence>
<dbReference type="GeneTree" id="ENSGT01000000215168"/>
<dbReference type="PANTHER" id="PTHR19367">
    <property type="entry name" value="T-CELL RECEPTOR ALPHA CHAIN V REGION"/>
    <property type="match status" value="1"/>
</dbReference>
<dbReference type="GO" id="GO:0042101">
    <property type="term" value="C:T cell receptor complex"/>
    <property type="evidence" value="ECO:0007669"/>
    <property type="project" value="UniProtKB-KW"/>
</dbReference>
<dbReference type="SMART" id="SM00406">
    <property type="entry name" value="IGv"/>
    <property type="match status" value="1"/>
</dbReference>
<keyword evidence="2" id="KW-1064">Adaptive immunity</keyword>
<accession>A0A8C0J0G5</accession>
<organism evidence="7 8">
    <name type="scientific">Chelonoidis abingdonii</name>
    <name type="common">Abingdon island giant tortoise</name>
    <name type="synonym">Testudo abingdonii</name>
    <dbReference type="NCBI Taxonomy" id="106734"/>
    <lineage>
        <taxon>Eukaryota</taxon>
        <taxon>Metazoa</taxon>
        <taxon>Chordata</taxon>
        <taxon>Craniata</taxon>
        <taxon>Vertebrata</taxon>
        <taxon>Euteleostomi</taxon>
        <taxon>Archelosauria</taxon>
        <taxon>Testudinata</taxon>
        <taxon>Testudines</taxon>
        <taxon>Cryptodira</taxon>
        <taxon>Durocryptodira</taxon>
        <taxon>Testudinoidea</taxon>
        <taxon>Testudinidae</taxon>
        <taxon>Chelonoidis</taxon>
    </lineage>
</organism>
<evidence type="ECO:0000313" key="8">
    <source>
        <dbReference type="Proteomes" id="UP000694404"/>
    </source>
</evidence>
<evidence type="ECO:0000256" key="1">
    <source>
        <dbReference type="ARBA" id="ARBA00022729"/>
    </source>
</evidence>
<dbReference type="Pfam" id="PF07686">
    <property type="entry name" value="V-set"/>
    <property type="match status" value="1"/>
</dbReference>
<dbReference type="InterPro" id="IPR051287">
    <property type="entry name" value="TCR_variable_region"/>
</dbReference>
<dbReference type="PROSITE" id="PS50835">
    <property type="entry name" value="IG_LIKE"/>
    <property type="match status" value="1"/>
</dbReference>
<dbReference type="Gene3D" id="2.60.40.10">
    <property type="entry name" value="Immunoglobulins"/>
    <property type="match status" value="1"/>
</dbReference>
<sequence length="210" mass="23807">MTCYIEYIAKGESLTSDYCVHVFVFLFLVTASQEGISIQQSLAQIFLASGKTAEIHCKLSTRRQYVFWYKELQNGSLHWIYQSYEFATPPHEKYSSKVNSQTNTFTLIISNVQRNDSGVYYCGLAVYVHPNFGTGTRLIVTGEFPVGNIFYWTNSVGERNKSQLLRALLQACVALQLVSFTNGSGFNKRYDSTHLASLISWDQHSHGIKL</sequence>
<keyword evidence="8" id="KW-1185">Reference proteome</keyword>
<evidence type="ECO:0000256" key="4">
    <source>
        <dbReference type="ARBA" id="ARBA00023319"/>
    </source>
</evidence>
<evidence type="ECO:0000256" key="5">
    <source>
        <dbReference type="ARBA" id="ARBA00043266"/>
    </source>
</evidence>
<keyword evidence="5" id="KW-0391">Immunity</keyword>
<dbReference type="InterPro" id="IPR013783">
    <property type="entry name" value="Ig-like_fold"/>
</dbReference>
<dbReference type="OMA" id="SHHEGIR"/>
<dbReference type="Ensembl" id="ENSCABT00000027493.1">
    <property type="protein sequence ID" value="ENSCABP00000025077.1"/>
    <property type="gene ID" value="ENSCABG00000018474.1"/>
</dbReference>
<dbReference type="GO" id="GO:0002250">
    <property type="term" value="P:adaptive immune response"/>
    <property type="evidence" value="ECO:0007669"/>
    <property type="project" value="UniProtKB-KW"/>
</dbReference>
<dbReference type="InterPro" id="IPR036179">
    <property type="entry name" value="Ig-like_dom_sf"/>
</dbReference>
<dbReference type="PANTHER" id="PTHR19367:SF18">
    <property type="entry name" value="T CELL RECEPTOR ALPHA VARIABLE 16"/>
    <property type="match status" value="1"/>
</dbReference>
<dbReference type="InterPro" id="IPR007110">
    <property type="entry name" value="Ig-like_dom"/>
</dbReference>
<keyword evidence="5" id="KW-1279">T cell receptor</keyword>
<evidence type="ECO:0000313" key="7">
    <source>
        <dbReference type="Ensembl" id="ENSCABP00000025077.1"/>
    </source>
</evidence>
<dbReference type="AlphaFoldDB" id="A0A8C0J0G5"/>
<evidence type="ECO:0000256" key="2">
    <source>
        <dbReference type="ARBA" id="ARBA00023130"/>
    </source>
</evidence>
<protein>
    <recommendedName>
        <fullName evidence="6">Ig-like domain-containing protein</fullName>
    </recommendedName>
</protein>
<dbReference type="SUPFAM" id="SSF48726">
    <property type="entry name" value="Immunoglobulin"/>
    <property type="match status" value="1"/>
</dbReference>
<dbReference type="InterPro" id="IPR013106">
    <property type="entry name" value="Ig_V-set"/>
</dbReference>
<dbReference type="CDD" id="cd00099">
    <property type="entry name" value="IgV"/>
    <property type="match status" value="1"/>
</dbReference>
<dbReference type="InterPro" id="IPR003599">
    <property type="entry name" value="Ig_sub"/>
</dbReference>
<reference evidence="7" key="1">
    <citation type="submission" date="2025-08" db="UniProtKB">
        <authorList>
            <consortium name="Ensembl"/>
        </authorList>
    </citation>
    <scope>IDENTIFICATION</scope>
</reference>
<keyword evidence="4" id="KW-0393">Immunoglobulin domain</keyword>
<keyword evidence="3" id="KW-0675">Receptor</keyword>
<name>A0A8C0J0G5_CHEAB</name>